<keyword evidence="2" id="KW-1133">Transmembrane helix</keyword>
<keyword evidence="2" id="KW-0812">Transmembrane</keyword>
<evidence type="ECO:0000256" key="1">
    <source>
        <dbReference type="SAM" id="MobiDB-lite"/>
    </source>
</evidence>
<name>A0ABR8Z1P7_9MICO</name>
<evidence type="ECO:0000256" key="2">
    <source>
        <dbReference type="SAM" id="Phobius"/>
    </source>
</evidence>
<feature type="transmembrane region" description="Helical" evidence="2">
    <location>
        <begin position="51"/>
        <end position="70"/>
    </location>
</feature>
<dbReference type="EMBL" id="JACSPO010000003">
    <property type="protein sequence ID" value="MBD8062254.1"/>
    <property type="molecule type" value="Genomic_DNA"/>
</dbReference>
<feature type="region of interest" description="Disordered" evidence="1">
    <location>
        <begin position="90"/>
        <end position="111"/>
    </location>
</feature>
<proteinExistence type="predicted"/>
<keyword evidence="4" id="KW-1185">Reference proteome</keyword>
<dbReference type="Proteomes" id="UP000661894">
    <property type="component" value="Unassembled WGS sequence"/>
</dbReference>
<gene>
    <name evidence="3" type="ORF">H9624_07945</name>
</gene>
<comment type="caution">
    <text evidence="3">The sequence shown here is derived from an EMBL/GenBank/DDBJ whole genome shotgun (WGS) entry which is preliminary data.</text>
</comment>
<evidence type="ECO:0000313" key="3">
    <source>
        <dbReference type="EMBL" id="MBD8062254.1"/>
    </source>
</evidence>
<keyword evidence="2" id="KW-0472">Membrane</keyword>
<organism evidence="3 4">
    <name type="scientific">Oceanitalea stevensii</name>
    <dbReference type="NCBI Taxonomy" id="2763072"/>
    <lineage>
        <taxon>Bacteria</taxon>
        <taxon>Bacillati</taxon>
        <taxon>Actinomycetota</taxon>
        <taxon>Actinomycetes</taxon>
        <taxon>Micrococcales</taxon>
        <taxon>Bogoriellaceae</taxon>
        <taxon>Georgenia</taxon>
    </lineage>
</organism>
<dbReference type="Pfam" id="PF11298">
    <property type="entry name" value="DUF3099"/>
    <property type="match status" value="1"/>
</dbReference>
<sequence length="111" mass="12321">MSRKQRVHAITSVGRPLSEDVHGRAVRYVISMAIRSACLVGILFTDGWLRWVMVAGAVLLPYFAVVLANAGREHPTPADTLMELQLPEIEAPPSEQRPTYPPIDLRGGYLR</sequence>
<accession>A0ABR8Z1P7</accession>
<dbReference type="RefSeq" id="WP_251839373.1">
    <property type="nucleotide sequence ID" value="NZ_JACSPO010000003.1"/>
</dbReference>
<evidence type="ECO:0000313" key="4">
    <source>
        <dbReference type="Proteomes" id="UP000661894"/>
    </source>
</evidence>
<dbReference type="InterPro" id="IPR021449">
    <property type="entry name" value="DUF3099"/>
</dbReference>
<feature type="transmembrane region" description="Helical" evidence="2">
    <location>
        <begin position="25"/>
        <end position="45"/>
    </location>
</feature>
<protein>
    <submittedName>
        <fullName evidence="3">DUF3099 domain-containing protein</fullName>
    </submittedName>
</protein>
<reference evidence="3 4" key="1">
    <citation type="submission" date="2020-08" db="EMBL/GenBank/DDBJ databases">
        <title>A Genomic Blueprint of the Chicken Gut Microbiome.</title>
        <authorList>
            <person name="Gilroy R."/>
            <person name="Ravi A."/>
            <person name="Getino M."/>
            <person name="Pursley I."/>
            <person name="Horton D.L."/>
            <person name="Alikhan N.-F."/>
            <person name="Baker D."/>
            <person name="Gharbi K."/>
            <person name="Hall N."/>
            <person name="Watson M."/>
            <person name="Adriaenssens E.M."/>
            <person name="Foster-Nyarko E."/>
            <person name="Jarju S."/>
            <person name="Secka A."/>
            <person name="Antonio M."/>
            <person name="Oren A."/>
            <person name="Chaudhuri R."/>
            <person name="La Ragione R.M."/>
            <person name="Hildebrand F."/>
            <person name="Pallen M.J."/>
        </authorList>
    </citation>
    <scope>NUCLEOTIDE SEQUENCE [LARGE SCALE GENOMIC DNA]</scope>
    <source>
        <strain evidence="3 4">Sa1BUA1</strain>
    </source>
</reference>